<dbReference type="Proteomes" id="UP000247346">
    <property type="component" value="Unassembled WGS sequence"/>
</dbReference>
<gene>
    <name evidence="2" type="ORF">XsacCFBP4641_17055</name>
</gene>
<dbReference type="EMBL" id="MDEK01000017">
    <property type="protein sequence ID" value="PPU80770.1"/>
    <property type="molecule type" value="Genomic_DNA"/>
</dbReference>
<evidence type="ECO:0000256" key="1">
    <source>
        <dbReference type="SAM" id="MobiDB-lite"/>
    </source>
</evidence>
<name>A0A2P5Z0C4_9XANT</name>
<sequence length="80" mass="8401">MRSVDHAVAHRTQGAAATATWEGTWPTARKRSVARYIPWSIDDANAGADHLRDSPAGQVAAMAKEGGEAFAIAARGTQLA</sequence>
<organism evidence="2 3">
    <name type="scientific">Xanthomonas sacchari</name>
    <dbReference type="NCBI Taxonomy" id="56458"/>
    <lineage>
        <taxon>Bacteria</taxon>
        <taxon>Pseudomonadati</taxon>
        <taxon>Pseudomonadota</taxon>
        <taxon>Gammaproteobacteria</taxon>
        <taxon>Lysobacterales</taxon>
        <taxon>Lysobacteraceae</taxon>
        <taxon>Xanthomonas</taxon>
    </lineage>
</organism>
<dbReference type="STRING" id="56458.SB85_13660"/>
<reference evidence="2 3" key="1">
    <citation type="submission" date="2016-08" db="EMBL/GenBank/DDBJ databases">
        <authorList>
            <person name="Seilhamer J.J."/>
        </authorList>
    </citation>
    <scope>NUCLEOTIDE SEQUENCE [LARGE SCALE GENOMIC DNA]</scope>
    <source>
        <strain evidence="2 3">CFBP4641</strain>
    </source>
</reference>
<evidence type="ECO:0000313" key="2">
    <source>
        <dbReference type="EMBL" id="PPU80770.1"/>
    </source>
</evidence>
<evidence type="ECO:0000313" key="3">
    <source>
        <dbReference type="Proteomes" id="UP000247346"/>
    </source>
</evidence>
<dbReference type="AlphaFoldDB" id="A0A2P5Z0C4"/>
<feature type="region of interest" description="Disordered" evidence="1">
    <location>
        <begin position="1"/>
        <end position="20"/>
    </location>
</feature>
<comment type="caution">
    <text evidence="2">The sequence shown here is derived from an EMBL/GenBank/DDBJ whole genome shotgun (WGS) entry which is preliminary data.</text>
</comment>
<proteinExistence type="predicted"/>
<protein>
    <submittedName>
        <fullName evidence="2">Uncharacterized protein</fullName>
    </submittedName>
</protein>
<accession>A0A2P5Z0C4</accession>